<evidence type="ECO:0000256" key="1">
    <source>
        <dbReference type="ARBA" id="ARBA00001613"/>
    </source>
</evidence>
<dbReference type="EC" id="3.1.1.23" evidence="2"/>
<sequence length="592" mass="65933">MQPQPETVSSSWCSNFHHAQQFAALRVQWLFGCLPCVKGHHRVHPTSFETPDASYVVIDVKKRLRVLHVFPDLSNLPTSAKTNLLDQVDAGDHCSLDSTGEDYWFMRWNRPIRPNFQRNSCSCSFRKSQIKSAVEPKDVKPIESMSGNAVLSAPVDSCLQESAYAKSGEGSLYNLAEKLSQDIVMEAVQKSFEIETNSSHEPLNKNENDRDNLSKCCDNVCVDDAKLPVRKSDVEFGGYVNPMFIASNDSLDLISNNETYNITCDNQCENGNFSTSQDMNVKDQQDHNANDQNSCVLEDLNAHNNRNINIQKQNTLSVTDSNANKKRHRKSCLAGSKAYLKKPVLLLIHGAGSNCEVWQNLISHLVRGGYECVAPDLLGHGLSSAPDSASCYTFHSFLQDLLFIFDRFVTEGRTAVILGHGYGCSLAAAIARYRPEQVIQLVLISGGGPTPLAPRTPPSVSPCLRACLEPLLMCGFKRDVVYSVCGKQMVPISPETSAVPRHIVEHIAQGHVWPEGDAAFHRRIVAPTLLVHGMRDQHITLVQQCEMERTIPRSFLEVIPDAGHWAMLETPSHLSHMILCFIDWWAPPNRTQ</sequence>
<dbReference type="Proteomes" id="UP001075354">
    <property type="component" value="Chromosome 7"/>
</dbReference>
<evidence type="ECO:0000256" key="6">
    <source>
        <dbReference type="ARBA" id="ARBA00047662"/>
    </source>
</evidence>
<dbReference type="PANTHER" id="PTHR43798:SF5">
    <property type="entry name" value="MONOACYLGLYCEROL LIPASE ABHD6"/>
    <property type="match status" value="1"/>
</dbReference>
<evidence type="ECO:0000256" key="5">
    <source>
        <dbReference type="ARBA" id="ARBA00046308"/>
    </source>
</evidence>
<dbReference type="InterPro" id="IPR050266">
    <property type="entry name" value="AB_hydrolase_sf"/>
</dbReference>
<evidence type="ECO:0000313" key="10">
    <source>
        <dbReference type="Proteomes" id="UP001075354"/>
    </source>
</evidence>
<comment type="function">
    <text evidence="7">Lipase that preferentially hydrolysis medium-chain saturated monoacylglycerols including 2-arachidonoylglycerol. Through 2-arachidonoylglycerol degradation may regulate endocannabinoid signaling pathways. Also has a lysophosphatidyl lipase activity with a preference for lysophosphatidylglycerol among other lysophospholipids. Also able to degrade bis(monoacylglycero)phosphate (BMP) and constitutes the major enzyme for BMP catabolism. BMP, also known as lysobisphosphatidic acid, is enriched in late endosomes and lysosomes and plays a key role in the formation of intraluminal vesicles and in lipid sorting.</text>
</comment>
<dbReference type="GO" id="GO:0005765">
    <property type="term" value="C:lysosomal membrane"/>
    <property type="evidence" value="ECO:0007669"/>
    <property type="project" value="UniProtKB-SubCell"/>
</dbReference>
<dbReference type="InterPro" id="IPR000639">
    <property type="entry name" value="Epox_hydrolase-like"/>
</dbReference>
<name>A0AAV7XRB8_9NEOP</name>
<dbReference type="GO" id="GO:0031902">
    <property type="term" value="C:late endosome membrane"/>
    <property type="evidence" value="ECO:0007669"/>
    <property type="project" value="UniProtKB-SubCell"/>
</dbReference>
<dbReference type="AlphaFoldDB" id="A0AAV7XRB8"/>
<dbReference type="GO" id="GO:0031966">
    <property type="term" value="C:mitochondrial membrane"/>
    <property type="evidence" value="ECO:0007669"/>
    <property type="project" value="UniProtKB-SubCell"/>
</dbReference>
<dbReference type="GO" id="GO:0047372">
    <property type="term" value="F:monoacylglycerol lipase activity"/>
    <property type="evidence" value="ECO:0007669"/>
    <property type="project" value="UniProtKB-EC"/>
</dbReference>
<dbReference type="InterPro" id="IPR029058">
    <property type="entry name" value="AB_hydrolase_fold"/>
</dbReference>
<dbReference type="Gene3D" id="3.40.50.1820">
    <property type="entry name" value="alpha/beta hydrolase"/>
    <property type="match status" value="1"/>
</dbReference>
<comment type="catalytic activity">
    <reaction evidence="6">
        <text>1-dodecanoylglycerol + H2O = dodecanoate + glycerol + H(+)</text>
        <dbReference type="Rhea" id="RHEA:44316"/>
        <dbReference type="ChEBI" id="CHEBI:15377"/>
        <dbReference type="ChEBI" id="CHEBI:15378"/>
        <dbReference type="ChEBI" id="CHEBI:17754"/>
        <dbReference type="ChEBI" id="CHEBI:18262"/>
        <dbReference type="ChEBI" id="CHEBI:75539"/>
    </reaction>
</comment>
<comment type="subcellular location">
    <subcellularLocation>
        <location evidence="3">Late endosome membrane</location>
        <topology evidence="3">Single-pass type II membrane protein</topology>
    </subcellularLocation>
    <subcellularLocation>
        <location evidence="4">Lysosome membrane</location>
        <topology evidence="4">Single-pass type II membrane protein</topology>
    </subcellularLocation>
    <subcellularLocation>
        <location evidence="5">Mitochondrion membrane</location>
        <topology evidence="5">Single-pass type II membrane protein</topology>
    </subcellularLocation>
</comment>
<feature type="domain" description="AB hydrolase-1" evidence="8">
    <location>
        <begin position="345"/>
        <end position="571"/>
    </location>
</feature>
<dbReference type="PRINTS" id="PR00111">
    <property type="entry name" value="ABHYDROLASE"/>
</dbReference>
<protein>
    <recommendedName>
        <fullName evidence="2">acylglycerol lipase</fullName>
        <ecNumber evidence="2">3.1.1.23</ecNumber>
    </recommendedName>
</protein>
<evidence type="ECO:0000256" key="7">
    <source>
        <dbReference type="ARBA" id="ARBA00049568"/>
    </source>
</evidence>
<evidence type="ECO:0000256" key="4">
    <source>
        <dbReference type="ARBA" id="ARBA00037874"/>
    </source>
</evidence>
<evidence type="ECO:0000313" key="9">
    <source>
        <dbReference type="EMBL" id="KAJ1526236.1"/>
    </source>
</evidence>
<dbReference type="SUPFAM" id="SSF53474">
    <property type="entry name" value="alpha/beta-Hydrolases"/>
    <property type="match status" value="1"/>
</dbReference>
<reference evidence="9" key="1">
    <citation type="submission" date="2022-12" db="EMBL/GenBank/DDBJ databases">
        <title>Chromosome-level genome assembly of the bean flower thrips Megalurothrips usitatus.</title>
        <authorList>
            <person name="Ma L."/>
            <person name="Liu Q."/>
            <person name="Li H."/>
            <person name="Cai W."/>
        </authorList>
    </citation>
    <scope>NUCLEOTIDE SEQUENCE</scope>
    <source>
        <strain evidence="9">Cailab_2022a</strain>
    </source>
</reference>
<gene>
    <name evidence="9" type="ORF">ONE63_009392</name>
</gene>
<comment type="catalytic activity">
    <reaction evidence="1">
        <text>Hydrolyzes glycerol monoesters of long-chain fatty acids.</text>
        <dbReference type="EC" id="3.1.1.23"/>
    </reaction>
</comment>
<dbReference type="PANTHER" id="PTHR43798">
    <property type="entry name" value="MONOACYLGLYCEROL LIPASE"/>
    <property type="match status" value="1"/>
</dbReference>
<dbReference type="InterPro" id="IPR000073">
    <property type="entry name" value="AB_hydrolase_1"/>
</dbReference>
<keyword evidence="10" id="KW-1185">Reference proteome</keyword>
<evidence type="ECO:0000256" key="3">
    <source>
        <dbReference type="ARBA" id="ARBA00037797"/>
    </source>
</evidence>
<evidence type="ECO:0000259" key="8">
    <source>
        <dbReference type="Pfam" id="PF12697"/>
    </source>
</evidence>
<dbReference type="GO" id="GO:0046464">
    <property type="term" value="P:acylglycerol catabolic process"/>
    <property type="evidence" value="ECO:0007669"/>
    <property type="project" value="TreeGrafter"/>
</dbReference>
<evidence type="ECO:0000256" key="2">
    <source>
        <dbReference type="ARBA" id="ARBA00013254"/>
    </source>
</evidence>
<dbReference type="PRINTS" id="PR00412">
    <property type="entry name" value="EPOXHYDRLASE"/>
</dbReference>
<dbReference type="EMBL" id="JAPTSV010000007">
    <property type="protein sequence ID" value="KAJ1526236.1"/>
    <property type="molecule type" value="Genomic_DNA"/>
</dbReference>
<dbReference type="Pfam" id="PF12697">
    <property type="entry name" value="Abhydrolase_6"/>
    <property type="match status" value="1"/>
</dbReference>
<accession>A0AAV7XRB8</accession>
<organism evidence="9 10">
    <name type="scientific">Megalurothrips usitatus</name>
    <name type="common">bean blossom thrips</name>
    <dbReference type="NCBI Taxonomy" id="439358"/>
    <lineage>
        <taxon>Eukaryota</taxon>
        <taxon>Metazoa</taxon>
        <taxon>Ecdysozoa</taxon>
        <taxon>Arthropoda</taxon>
        <taxon>Hexapoda</taxon>
        <taxon>Insecta</taxon>
        <taxon>Pterygota</taxon>
        <taxon>Neoptera</taxon>
        <taxon>Paraneoptera</taxon>
        <taxon>Thysanoptera</taxon>
        <taxon>Terebrantia</taxon>
        <taxon>Thripoidea</taxon>
        <taxon>Thripidae</taxon>
        <taxon>Megalurothrips</taxon>
    </lineage>
</organism>
<comment type="caution">
    <text evidence="9">The sequence shown here is derived from an EMBL/GenBank/DDBJ whole genome shotgun (WGS) entry which is preliminary data.</text>
</comment>
<proteinExistence type="predicted"/>